<dbReference type="Proteomes" id="UP000766698">
    <property type="component" value="Unassembled WGS sequence"/>
</dbReference>
<reference evidence="3" key="1">
    <citation type="journal article" date="2020" name="Syst. Appl. Microbiol.">
        <title>Streptomyces alkaliterrae sp. nov., isolated from an alkaline soil, and emended descriptions of Streptomyces alkaliphilus, Streptomyces calidiresistens and Streptomyces durbertensis.</title>
        <authorList>
            <person name="Swiecimska M."/>
            <person name="Golinska P."/>
            <person name="Nouioui I."/>
            <person name="Wypij M."/>
            <person name="Rai M."/>
            <person name="Sangal V."/>
            <person name="Goodfellow M."/>
        </authorList>
    </citation>
    <scope>NUCLEOTIDE SEQUENCE [LARGE SCALE GENOMIC DNA]</scope>
    <source>
        <strain evidence="3">DSM 104538</strain>
    </source>
</reference>
<keyword evidence="1" id="KW-1133">Transmembrane helix</keyword>
<accession>A0ABR6EL44</accession>
<keyword evidence="1" id="KW-0812">Transmembrane</keyword>
<organism evidence="2 3">
    <name type="scientific">Streptomyces durbertensis</name>
    <dbReference type="NCBI Taxonomy" id="2448886"/>
    <lineage>
        <taxon>Bacteria</taxon>
        <taxon>Bacillati</taxon>
        <taxon>Actinomycetota</taxon>
        <taxon>Actinomycetes</taxon>
        <taxon>Kitasatosporales</taxon>
        <taxon>Streptomycetaceae</taxon>
        <taxon>Streptomyces</taxon>
    </lineage>
</organism>
<sequence>MSGFLDACLAFPAVLFSFALLVVVAYWLIVLVGAAEVDALDGGEGVTSGGSQGGAAGAFAAFGLGGVPVTVVLSLLTLVAWFVSWCGVVLFENSLVRVLLLPLALVTAWAVTRVLVRPLRRLAPGEEGISRNDFVGRVCVVRTNRVDENFGQAEVTSDDGSSALVQVRADDSVPPGSLTTGSTALIFDYDAEGEFFRVAPYEAALDPRSTPG</sequence>
<feature type="transmembrane region" description="Helical" evidence="1">
    <location>
        <begin position="12"/>
        <end position="35"/>
    </location>
</feature>
<evidence type="ECO:0000313" key="2">
    <source>
        <dbReference type="EMBL" id="MBB1246055.1"/>
    </source>
</evidence>
<gene>
    <name evidence="2" type="ORF">GL263_21230</name>
</gene>
<dbReference type="RefSeq" id="WP_182857334.1">
    <property type="nucleotide sequence ID" value="NZ_WMLF01000397.1"/>
</dbReference>
<comment type="caution">
    <text evidence="2">The sequence shown here is derived from an EMBL/GenBank/DDBJ whole genome shotgun (WGS) entry which is preliminary data.</text>
</comment>
<protein>
    <submittedName>
        <fullName evidence="2">DUF1449 family protein</fullName>
    </submittedName>
</protein>
<proteinExistence type="predicted"/>
<dbReference type="EMBL" id="WMLF01000397">
    <property type="protein sequence ID" value="MBB1246055.1"/>
    <property type="molecule type" value="Genomic_DNA"/>
</dbReference>
<keyword evidence="1" id="KW-0472">Membrane</keyword>
<evidence type="ECO:0000313" key="3">
    <source>
        <dbReference type="Proteomes" id="UP000766698"/>
    </source>
</evidence>
<evidence type="ECO:0000256" key="1">
    <source>
        <dbReference type="SAM" id="Phobius"/>
    </source>
</evidence>
<name>A0ABR6EL44_9ACTN</name>
<feature type="transmembrane region" description="Helical" evidence="1">
    <location>
        <begin position="95"/>
        <end position="116"/>
    </location>
</feature>
<keyword evidence="3" id="KW-1185">Reference proteome</keyword>
<feature type="transmembrane region" description="Helical" evidence="1">
    <location>
        <begin position="56"/>
        <end position="83"/>
    </location>
</feature>